<evidence type="ECO:0000256" key="3">
    <source>
        <dbReference type="SAM" id="MobiDB-lite"/>
    </source>
</evidence>
<keyword evidence="7" id="KW-1185">Reference proteome</keyword>
<dbReference type="InterPro" id="IPR010611">
    <property type="entry name" value="3D_dom"/>
</dbReference>
<name>A0ABS3GXN7_9ENTE</name>
<protein>
    <submittedName>
        <fullName evidence="6">Peptidase M23</fullName>
    </submittedName>
</protein>
<evidence type="ECO:0000259" key="5">
    <source>
        <dbReference type="Pfam" id="PF24568"/>
    </source>
</evidence>
<feature type="coiled-coil region" evidence="2">
    <location>
        <begin position="44"/>
        <end position="78"/>
    </location>
</feature>
<comment type="caution">
    <text evidence="6">The sequence shown here is derived from an EMBL/GenBank/DDBJ whole genome shotgun (WGS) entry which is preliminary data.</text>
</comment>
<dbReference type="Proteomes" id="UP000664632">
    <property type="component" value="Unassembled WGS sequence"/>
</dbReference>
<evidence type="ECO:0000256" key="2">
    <source>
        <dbReference type="SAM" id="Coils"/>
    </source>
</evidence>
<dbReference type="InterPro" id="IPR057309">
    <property type="entry name" value="PcsB_CC"/>
</dbReference>
<feature type="region of interest" description="Disordered" evidence="3">
    <location>
        <begin position="193"/>
        <end position="279"/>
    </location>
</feature>
<dbReference type="PANTHER" id="PTHR39160">
    <property type="entry name" value="CELL WALL-BINDING PROTEIN YOCH"/>
    <property type="match status" value="1"/>
</dbReference>
<dbReference type="PANTHER" id="PTHR39160:SF6">
    <property type="entry name" value="CELL WALL-BINDING PROTEIN YOCH"/>
    <property type="match status" value="1"/>
</dbReference>
<keyword evidence="1" id="KW-0732">Signal</keyword>
<dbReference type="InterPro" id="IPR051933">
    <property type="entry name" value="Resuscitation_pf_RpfB"/>
</dbReference>
<evidence type="ECO:0000256" key="1">
    <source>
        <dbReference type="ARBA" id="ARBA00022729"/>
    </source>
</evidence>
<proteinExistence type="predicted"/>
<evidence type="ECO:0000313" key="6">
    <source>
        <dbReference type="EMBL" id="MBO0439209.1"/>
    </source>
</evidence>
<evidence type="ECO:0000259" key="4">
    <source>
        <dbReference type="Pfam" id="PF06725"/>
    </source>
</evidence>
<gene>
    <name evidence="6" type="ORF">JZO69_02400</name>
</gene>
<dbReference type="EMBL" id="JAFLWD010000006">
    <property type="protein sequence ID" value="MBO0439209.1"/>
    <property type="molecule type" value="Genomic_DNA"/>
</dbReference>
<dbReference type="CDD" id="cd22786">
    <property type="entry name" value="DPBB_YuiC-like"/>
    <property type="match status" value="1"/>
</dbReference>
<evidence type="ECO:0000313" key="7">
    <source>
        <dbReference type="Proteomes" id="UP000664632"/>
    </source>
</evidence>
<feature type="domain" description="3D" evidence="4">
    <location>
        <begin position="313"/>
        <end position="372"/>
    </location>
</feature>
<sequence length="373" mass="40196">MLANVALPIGAAAESLDELKHKEAQAAQTGASLSEDINTALNDVNEKYAEIEKLKVDISKAEETIKNSEAEITVTEQSIARRKEVVGNRMKDVQLSGEQRTWQVLLDAESVSDFFNKAYAMTILQNAEKEKIDRLSKDKEKLSELQETVKNKQEELQTNESKLQNEASAMDEQVVTLKQQLSDNQAALQQIASEKQTEEKRITDEKKAAEAKKQQEAAAEAKRKTEATAASSSSSSSSSTSDSSSSSSSSSEEPPAITSPSQPEEIPSTGGNAGNGNANGRVLYMQSTAYSWREAGSGFITATGIDLRSQSNVIAVDPSVIPLGSFVEVEGYGFAVAGDTGGAIKGNIIDVHFPSVDQCLTWGRRNNVKVTIQ</sequence>
<feature type="compositionally biased region" description="Low complexity" evidence="3">
    <location>
        <begin position="227"/>
        <end position="253"/>
    </location>
</feature>
<feature type="compositionally biased region" description="Basic and acidic residues" evidence="3">
    <location>
        <begin position="195"/>
        <end position="226"/>
    </location>
</feature>
<accession>A0ABS3GXN7</accession>
<organism evidence="6 7">
    <name type="scientific">Candidatus Enterococcus ikei</name>
    <dbReference type="NCBI Taxonomy" id="2815326"/>
    <lineage>
        <taxon>Bacteria</taxon>
        <taxon>Bacillati</taxon>
        <taxon>Bacillota</taxon>
        <taxon>Bacilli</taxon>
        <taxon>Lactobacillales</taxon>
        <taxon>Enterococcaceae</taxon>
        <taxon>Enterococcus</taxon>
    </lineage>
</organism>
<dbReference type="Gene3D" id="6.10.250.3150">
    <property type="match status" value="1"/>
</dbReference>
<dbReference type="InterPro" id="IPR036908">
    <property type="entry name" value="RlpA-like_sf"/>
</dbReference>
<dbReference type="Pfam" id="PF24568">
    <property type="entry name" value="CC_PcsB"/>
    <property type="match status" value="1"/>
</dbReference>
<reference evidence="6 7" key="1">
    <citation type="submission" date="2021-03" db="EMBL/GenBank/DDBJ databases">
        <title>Enterococcal diversity collection.</title>
        <authorList>
            <person name="Gilmore M.S."/>
            <person name="Schwartzman J."/>
            <person name="Van Tyne D."/>
            <person name="Martin M."/>
            <person name="Earl A.M."/>
            <person name="Manson A.L."/>
            <person name="Straub T."/>
            <person name="Salamzade R."/>
            <person name="Saavedra J."/>
            <person name="Lebreton F."/>
            <person name="Prichula J."/>
            <person name="Schaufler K."/>
            <person name="Gaca A."/>
            <person name="Sgardioli B."/>
            <person name="Wagenaar J."/>
            <person name="Strong T."/>
        </authorList>
    </citation>
    <scope>NUCLEOTIDE SEQUENCE [LARGE SCALE GENOMIC DNA]</scope>
    <source>
        <strain evidence="6 7">DIV0869a</strain>
    </source>
</reference>
<dbReference type="Pfam" id="PF06725">
    <property type="entry name" value="3D"/>
    <property type="match status" value="1"/>
</dbReference>
<feature type="domain" description="Peptidoglycan hydrolase PcsB coiled-coil" evidence="5">
    <location>
        <begin position="72"/>
        <end position="144"/>
    </location>
</feature>
<dbReference type="SUPFAM" id="SSF50685">
    <property type="entry name" value="Barwin-like endoglucanases"/>
    <property type="match status" value="1"/>
</dbReference>
<keyword evidence="2" id="KW-0175">Coiled coil</keyword>